<organism evidence="3 4">
    <name type="scientific">Alicyclobacillus acidocaldarius subsp. acidocaldarius (strain ATCC 27009 / DSM 446 / BCRC 14685 / JCM 5260 / KCTC 1825 / NBRC 15652 / NCIMB 11725 / NRRL B-14509 / 104-IA)</name>
    <name type="common">Bacillus acidocaldarius</name>
    <dbReference type="NCBI Taxonomy" id="521098"/>
    <lineage>
        <taxon>Bacteria</taxon>
        <taxon>Bacillati</taxon>
        <taxon>Bacillota</taxon>
        <taxon>Bacilli</taxon>
        <taxon>Bacillales</taxon>
        <taxon>Alicyclobacillaceae</taxon>
        <taxon>Alicyclobacillus</taxon>
    </lineage>
</organism>
<feature type="transmembrane region" description="Helical" evidence="1">
    <location>
        <begin position="173"/>
        <end position="194"/>
    </location>
</feature>
<accession>C8WVC7</accession>
<evidence type="ECO:0000313" key="3">
    <source>
        <dbReference type="EMBL" id="ACV58049.1"/>
    </source>
</evidence>
<keyword evidence="1" id="KW-1133">Transmembrane helix</keyword>
<dbReference type="KEGG" id="aac:Aaci_1011"/>
<evidence type="ECO:0000313" key="4">
    <source>
        <dbReference type="Proteomes" id="UP000001917"/>
    </source>
</evidence>
<dbReference type="RefSeq" id="WP_012810394.1">
    <property type="nucleotide sequence ID" value="NC_013205.1"/>
</dbReference>
<reference evidence="4" key="1">
    <citation type="submission" date="2009-09" db="EMBL/GenBank/DDBJ databases">
        <title>The complete chromosome of Alicyclobacillus acidocaldarius subsp. acidocaldarius DSM 446.</title>
        <authorList>
            <consortium name="US DOE Joint Genome Institute (JGI-PGF)"/>
            <person name="Lucas S."/>
            <person name="Copeland A."/>
            <person name="Lapidus A."/>
            <person name="Glavina del Rio T."/>
            <person name="Dalin E."/>
            <person name="Tice H."/>
            <person name="Bruce D."/>
            <person name="Goodwin L."/>
            <person name="Pitluck S."/>
            <person name="Kyrpides N."/>
            <person name="Mavromatis K."/>
            <person name="Ivanova N."/>
            <person name="Ovchinnikova G."/>
            <person name="Chertkov O."/>
            <person name="Sims D."/>
            <person name="Brettin T."/>
            <person name="Detter J.C."/>
            <person name="Han C."/>
            <person name="Larimer F."/>
            <person name="Land M."/>
            <person name="Hauser L."/>
            <person name="Markowitz V."/>
            <person name="Cheng J.-F."/>
            <person name="Hugenholtz P."/>
            <person name="Woyke T."/>
            <person name="Wu D."/>
            <person name="Pukall R."/>
            <person name="Klenk H.-P."/>
            <person name="Eisen J.A."/>
        </authorList>
    </citation>
    <scope>NUCLEOTIDE SEQUENCE [LARGE SCALE GENOMIC DNA]</scope>
    <source>
        <strain evidence="4">ATCC 27009 / DSM 446 / BCRC 14685 / JCM 5260 / KCTC 1825 / NBRC 15652 / NCIMB 11725 / NRRL B-14509 / 104-IA</strain>
    </source>
</reference>
<feature type="domain" description="Phosphatidic acid phosphatase type 2/haloperoxidase" evidence="2">
    <location>
        <begin position="82"/>
        <end position="188"/>
    </location>
</feature>
<dbReference type="InterPro" id="IPR036938">
    <property type="entry name" value="PAP2/HPO_sf"/>
</dbReference>
<dbReference type="PANTHER" id="PTHR14969:SF13">
    <property type="entry name" value="AT30094P"/>
    <property type="match status" value="1"/>
</dbReference>
<gene>
    <name evidence="3" type="ordered locus">Aaci_1011</name>
</gene>
<dbReference type="SMART" id="SM00014">
    <property type="entry name" value="acidPPc"/>
    <property type="match status" value="1"/>
</dbReference>
<dbReference type="HOGENOM" id="CLU_1369699_0_0_9"/>
<keyword evidence="1" id="KW-0472">Membrane</keyword>
<dbReference type="Gene3D" id="1.20.144.10">
    <property type="entry name" value="Phosphatidic acid phosphatase type 2/haloperoxidase"/>
    <property type="match status" value="1"/>
</dbReference>
<dbReference type="PANTHER" id="PTHR14969">
    <property type="entry name" value="SPHINGOSINE-1-PHOSPHATE PHOSPHOHYDROLASE"/>
    <property type="match status" value="1"/>
</dbReference>
<protein>
    <submittedName>
        <fullName evidence="3">Phosphoesterase PA-phosphatase related</fullName>
    </submittedName>
</protein>
<sequence>MGRVLKIWSLIERADWRVLRWCEGRWGRFPAFDAAMMAAALYTPLVMLALIAIAASGWAGQAHSAEPVWAGQAHSAEPVWAAASSVAAAVIVRVAHEPISRAARRPRPFEVEPIHALVEHEPGESFPSNHAAGGFALAVGGWHLGAVAYVLLALAIWLALARIYCGLHYPSDVIAGAASGAVVGYACSSLQWAYREPLLHALAGMDPKGLLGIKFLP</sequence>
<dbReference type="Pfam" id="PF01569">
    <property type="entry name" value="PAP2"/>
    <property type="match status" value="1"/>
</dbReference>
<dbReference type="AlphaFoldDB" id="C8WVC7"/>
<dbReference type="InterPro" id="IPR000326">
    <property type="entry name" value="PAP2/HPO"/>
</dbReference>
<name>C8WVC7_ALIAD</name>
<evidence type="ECO:0000259" key="2">
    <source>
        <dbReference type="SMART" id="SM00014"/>
    </source>
</evidence>
<feature type="transmembrane region" description="Helical" evidence="1">
    <location>
        <begin position="135"/>
        <end position="161"/>
    </location>
</feature>
<evidence type="ECO:0000256" key="1">
    <source>
        <dbReference type="SAM" id="Phobius"/>
    </source>
</evidence>
<keyword evidence="4" id="KW-1185">Reference proteome</keyword>
<dbReference type="SUPFAM" id="SSF48317">
    <property type="entry name" value="Acid phosphatase/Vanadium-dependent haloperoxidase"/>
    <property type="match status" value="1"/>
</dbReference>
<dbReference type="Proteomes" id="UP000001917">
    <property type="component" value="Chromosome"/>
</dbReference>
<keyword evidence="1" id="KW-0812">Transmembrane</keyword>
<dbReference type="eggNOG" id="COG0671">
    <property type="taxonomic scope" value="Bacteria"/>
</dbReference>
<dbReference type="EMBL" id="CP001727">
    <property type="protein sequence ID" value="ACV58049.1"/>
    <property type="molecule type" value="Genomic_DNA"/>
</dbReference>
<reference evidence="3 4" key="2">
    <citation type="journal article" date="2010" name="Stand. Genomic Sci.">
        <title>Complete genome sequence of Alicyclobacillus acidocaldarius type strain (104-IA).</title>
        <authorList>
            <person name="Mavromatis K."/>
            <person name="Sikorski J."/>
            <person name="Lapidus A."/>
            <person name="Glavina Del Rio T."/>
            <person name="Copeland A."/>
            <person name="Tice H."/>
            <person name="Cheng J.F."/>
            <person name="Lucas S."/>
            <person name="Chen F."/>
            <person name="Nolan M."/>
            <person name="Bruce D."/>
            <person name="Goodwin L."/>
            <person name="Pitluck S."/>
            <person name="Ivanova N."/>
            <person name="Ovchinnikova G."/>
            <person name="Pati A."/>
            <person name="Chen A."/>
            <person name="Palaniappan K."/>
            <person name="Land M."/>
            <person name="Hauser L."/>
            <person name="Chang Y.J."/>
            <person name="Jeffries C.D."/>
            <person name="Chain P."/>
            <person name="Meincke L."/>
            <person name="Sims D."/>
            <person name="Chertkov O."/>
            <person name="Han C."/>
            <person name="Brettin T."/>
            <person name="Detter J.C."/>
            <person name="Wahrenburg C."/>
            <person name="Rohde M."/>
            <person name="Pukall R."/>
            <person name="Goker M."/>
            <person name="Bristow J."/>
            <person name="Eisen J.A."/>
            <person name="Markowitz V."/>
            <person name="Hugenholtz P."/>
            <person name="Klenk H.P."/>
            <person name="Kyrpides N.C."/>
        </authorList>
    </citation>
    <scope>NUCLEOTIDE SEQUENCE [LARGE SCALE GENOMIC DNA]</scope>
    <source>
        <strain evidence="4">ATCC 27009 / DSM 446 / BCRC 14685 / JCM 5260 / KCTC 1825 / NBRC 15652 / NCIMB 11725 / NRRL B-14509 / 104-IA</strain>
    </source>
</reference>
<feature type="transmembrane region" description="Helical" evidence="1">
    <location>
        <begin position="34"/>
        <end position="59"/>
    </location>
</feature>
<dbReference type="STRING" id="521098.Aaci_1011"/>
<proteinExistence type="predicted"/>